<dbReference type="GO" id="GO:0034727">
    <property type="term" value="P:piecemeal microautophagy of the nucleus"/>
    <property type="evidence" value="ECO:0007669"/>
    <property type="project" value="TreeGrafter"/>
</dbReference>
<evidence type="ECO:0000313" key="13">
    <source>
        <dbReference type="Proteomes" id="UP000030854"/>
    </source>
</evidence>
<keyword evidence="5 7" id="KW-0072">Autophagy</keyword>
<protein>
    <recommendedName>
        <fullName evidence="2 7">Autophagy-related protein 11</fullName>
    </recommendedName>
</protein>
<comment type="caution">
    <text evidence="12">The sequence shown here is derived from an EMBL/GenBank/DDBJ whole genome shotgun (WGS) entry which is preliminary data.</text>
</comment>
<feature type="coiled-coil region" evidence="8">
    <location>
        <begin position="1103"/>
        <end position="1130"/>
    </location>
</feature>
<feature type="domain" description="Autophagy-related protein 11 C-terminal" evidence="11">
    <location>
        <begin position="1097"/>
        <end position="1247"/>
    </location>
</feature>
<dbReference type="PANTHER" id="PTHR13222">
    <property type="entry name" value="RB1-INDUCIBLE COILED-COIL"/>
    <property type="match status" value="1"/>
</dbReference>
<keyword evidence="7" id="KW-0926">Vacuole</keyword>
<dbReference type="InterPro" id="IPR019460">
    <property type="entry name" value="Atg11_C"/>
</dbReference>
<feature type="domain" description="Autophagy protein ATG17-like" evidence="10">
    <location>
        <begin position="102"/>
        <end position="452"/>
    </location>
</feature>
<evidence type="ECO:0000256" key="2">
    <source>
        <dbReference type="ARBA" id="ARBA00013804"/>
    </source>
</evidence>
<dbReference type="GO" id="GO:1990316">
    <property type="term" value="C:Atg1/ULK1 kinase complex"/>
    <property type="evidence" value="ECO:0007669"/>
    <property type="project" value="TreeGrafter"/>
</dbReference>
<feature type="coiled-coil region" evidence="8">
    <location>
        <begin position="862"/>
        <end position="973"/>
    </location>
</feature>
<dbReference type="GO" id="GO:1903599">
    <property type="term" value="P:positive regulation of autophagy of mitochondrion"/>
    <property type="evidence" value="ECO:0007669"/>
    <property type="project" value="UniProtKB-UniRule"/>
</dbReference>
<dbReference type="GO" id="GO:0034517">
    <property type="term" value="P:ribophagy"/>
    <property type="evidence" value="ECO:0007669"/>
    <property type="project" value="TreeGrafter"/>
</dbReference>
<gene>
    <name evidence="12" type="ORF">EV44_g4767</name>
</gene>
<evidence type="ECO:0000256" key="9">
    <source>
        <dbReference type="SAM" id="MobiDB-lite"/>
    </source>
</evidence>
<dbReference type="PANTHER" id="PTHR13222:SF1">
    <property type="entry name" value="RB1-INDUCIBLE COILED-COIL PROTEIN 1"/>
    <property type="match status" value="1"/>
</dbReference>
<dbReference type="HOGENOM" id="CLU_002803_1_0_1"/>
<evidence type="ECO:0000259" key="11">
    <source>
        <dbReference type="Pfam" id="PF10377"/>
    </source>
</evidence>
<evidence type="ECO:0000256" key="3">
    <source>
        <dbReference type="ARBA" id="ARBA00022448"/>
    </source>
</evidence>
<feature type="coiled-coil region" evidence="8">
    <location>
        <begin position="674"/>
        <end position="733"/>
    </location>
</feature>
<organism evidence="12 13">
    <name type="scientific">Uncinula necator</name>
    <name type="common">Grape powdery mildew</name>
    <dbReference type="NCBI Taxonomy" id="52586"/>
    <lineage>
        <taxon>Eukaryota</taxon>
        <taxon>Fungi</taxon>
        <taxon>Dikarya</taxon>
        <taxon>Ascomycota</taxon>
        <taxon>Pezizomycotina</taxon>
        <taxon>Leotiomycetes</taxon>
        <taxon>Erysiphales</taxon>
        <taxon>Erysiphaceae</taxon>
        <taxon>Erysiphe</taxon>
    </lineage>
</organism>
<dbReference type="InterPro" id="IPR040040">
    <property type="entry name" value="ATG11"/>
</dbReference>
<evidence type="ECO:0000256" key="8">
    <source>
        <dbReference type="SAM" id="Coils"/>
    </source>
</evidence>
<dbReference type="GO" id="GO:0000045">
    <property type="term" value="P:autophagosome assembly"/>
    <property type="evidence" value="ECO:0007669"/>
    <property type="project" value="UniProtKB-UniRule"/>
</dbReference>
<evidence type="ECO:0000256" key="5">
    <source>
        <dbReference type="ARBA" id="ARBA00023006"/>
    </source>
</evidence>
<feature type="region of interest" description="Disordered" evidence="9">
    <location>
        <begin position="593"/>
        <end position="633"/>
    </location>
</feature>
<dbReference type="GO" id="GO:0034045">
    <property type="term" value="C:phagophore assembly site membrane"/>
    <property type="evidence" value="ECO:0007669"/>
    <property type="project" value="UniProtKB-SubCell"/>
</dbReference>
<comment type="similarity">
    <text evidence="1 7">Belongs to the ATG11 family.</text>
</comment>
<dbReference type="GO" id="GO:0061709">
    <property type="term" value="P:reticulophagy"/>
    <property type="evidence" value="ECO:0007669"/>
    <property type="project" value="TreeGrafter"/>
</dbReference>
<feature type="region of interest" description="Disordered" evidence="9">
    <location>
        <begin position="1271"/>
        <end position="1380"/>
    </location>
</feature>
<keyword evidence="4 7" id="KW-0653">Protein transport</keyword>
<dbReference type="GO" id="GO:0019901">
    <property type="term" value="F:protein kinase binding"/>
    <property type="evidence" value="ECO:0007669"/>
    <property type="project" value="TreeGrafter"/>
</dbReference>
<feature type="compositionally biased region" description="Polar residues" evidence="9">
    <location>
        <begin position="1364"/>
        <end position="1380"/>
    </location>
</feature>
<dbReference type="Proteomes" id="UP000030854">
    <property type="component" value="Unassembled WGS sequence"/>
</dbReference>
<evidence type="ECO:0000259" key="10">
    <source>
        <dbReference type="Pfam" id="PF04108"/>
    </source>
</evidence>
<dbReference type="Pfam" id="PF04108">
    <property type="entry name" value="ATG17_like"/>
    <property type="match status" value="1"/>
</dbReference>
<keyword evidence="7" id="KW-0472">Membrane</keyword>
<feature type="compositionally biased region" description="Low complexity" evidence="9">
    <location>
        <begin position="1305"/>
        <end position="1323"/>
    </location>
</feature>
<evidence type="ECO:0000256" key="7">
    <source>
        <dbReference type="RuleBase" id="RU367075"/>
    </source>
</evidence>
<evidence type="ECO:0000256" key="4">
    <source>
        <dbReference type="ARBA" id="ARBA00022927"/>
    </source>
</evidence>
<dbReference type="GO" id="GO:0005774">
    <property type="term" value="C:vacuolar membrane"/>
    <property type="evidence" value="ECO:0007669"/>
    <property type="project" value="UniProtKB-SubCell"/>
</dbReference>
<dbReference type="GO" id="GO:0060090">
    <property type="term" value="F:molecular adaptor activity"/>
    <property type="evidence" value="ECO:0007669"/>
    <property type="project" value="TreeGrafter"/>
</dbReference>
<proteinExistence type="inferred from homology"/>
<dbReference type="EMBL" id="JNVN01003247">
    <property type="protein sequence ID" value="KHJ31109.1"/>
    <property type="molecule type" value="Genomic_DNA"/>
</dbReference>
<reference evidence="12 13" key="1">
    <citation type="journal article" date="2014" name="BMC Genomics">
        <title>Adaptive genomic structural variation in the grape powdery mildew pathogen, Erysiphe necator.</title>
        <authorList>
            <person name="Jones L."/>
            <person name="Riaz S."/>
            <person name="Morales-Cruz A."/>
            <person name="Amrine K.C."/>
            <person name="McGuire B."/>
            <person name="Gubler W.D."/>
            <person name="Walker M.A."/>
            <person name="Cantu D."/>
        </authorList>
    </citation>
    <scope>NUCLEOTIDE SEQUENCE [LARGE SCALE GENOMIC DNA]</scope>
    <source>
        <strain evidence="13">c</strain>
    </source>
</reference>
<name>A0A0B1P355_UNCNE</name>
<dbReference type="GO" id="GO:0015031">
    <property type="term" value="P:protein transport"/>
    <property type="evidence" value="ECO:0007669"/>
    <property type="project" value="UniProtKB-KW"/>
</dbReference>
<evidence type="ECO:0000313" key="12">
    <source>
        <dbReference type="EMBL" id="KHJ31109.1"/>
    </source>
</evidence>
<feature type="compositionally biased region" description="Polar residues" evidence="9">
    <location>
        <begin position="604"/>
        <end position="615"/>
    </location>
</feature>
<evidence type="ECO:0000256" key="1">
    <source>
        <dbReference type="ARBA" id="ARBA00009729"/>
    </source>
</evidence>
<comment type="function">
    <text evidence="7">Involved in cytoplasm to vacuole transport (Cvt), pexophagy, mitophagy and nucleophagy. Recruits mitochondria for their selective degradation via autophagy (mitophagy) during starvation. Works as scaffold proteins that recruit ATG proteins to the pre-autophagosome (PAS), the site of vesicle/autophagosome formation. Required for the Cvt vesicles completion.</text>
</comment>
<feature type="compositionally biased region" description="Polar residues" evidence="9">
    <location>
        <begin position="1324"/>
        <end position="1350"/>
    </location>
</feature>
<keyword evidence="6 8" id="KW-0175">Coiled coil</keyword>
<dbReference type="SUPFAM" id="SSF57997">
    <property type="entry name" value="Tropomyosin"/>
    <property type="match status" value="1"/>
</dbReference>
<dbReference type="Pfam" id="PF10377">
    <property type="entry name" value="ATG11"/>
    <property type="match status" value="1"/>
</dbReference>
<feature type="coiled-coil region" evidence="8">
    <location>
        <begin position="778"/>
        <end position="812"/>
    </location>
</feature>
<keyword evidence="3 7" id="KW-0813">Transport</keyword>
<feature type="compositionally biased region" description="Polar residues" evidence="9">
    <location>
        <begin position="1280"/>
        <end position="1295"/>
    </location>
</feature>
<comment type="subcellular location">
    <subcellularLocation>
        <location evidence="7">Preautophagosomal structure membrane</location>
        <topology evidence="7">Peripheral membrane protein</topology>
    </subcellularLocation>
    <subcellularLocation>
        <location evidence="7">Vacuole membrane</location>
        <topology evidence="7">Peripheral membrane protein</topology>
    </subcellularLocation>
    <text evidence="7">During pexophagy, accumulates in the vacuolar membrane region, where the peroxisomes contact the vacuole.</text>
</comment>
<dbReference type="STRING" id="52586.A0A0B1P355"/>
<accession>A0A0B1P355</accession>
<comment type="subunit">
    <text evidence="7">Homodimer.</text>
</comment>
<keyword evidence="13" id="KW-1185">Reference proteome</keyword>
<dbReference type="OMA" id="GLRWYLI"/>
<feature type="compositionally biased region" description="Basic and acidic residues" evidence="9">
    <location>
        <begin position="1351"/>
        <end position="1363"/>
    </location>
</feature>
<dbReference type="InterPro" id="IPR045326">
    <property type="entry name" value="ATG17-like_dom"/>
</dbReference>
<dbReference type="GO" id="GO:0000422">
    <property type="term" value="P:autophagy of mitochondrion"/>
    <property type="evidence" value="ECO:0007669"/>
    <property type="project" value="TreeGrafter"/>
</dbReference>
<sequence>MALKVYIAHSGQCLLADTEALRSADDFKAWVSKNSKVVVQNQIHLNTEGKHVKFATLGCENEIFVYDWNLVQSSSPRSVKLRQYDLPIPQSYNISKPPDTISNQNELEAWRDLFKARKDWALNVVSDCQKMSDEVQKRWTEIEVIIRAASTAVRNVQKHIILVDQKKSVIKGWIEDINKIQESSGNDWNRLFDILRAIPVNHEMMIFLSGNGPLAKKNLTLEDYAQNEKFRKARNLVGSIQCQLSRSTVELEKKIDEIYRNSDALINLVSKNMPERSLAIKSLDTIQLLKEIEELAKKITSDCENMCSKDSITLPQASKFALIHTKMLLPSIVKHSMEINSFFQTVTKTRNSLALSSLEAMQQISCLTFTVSEVTSQLTDLEPSEESNEALQTLLDITLLPVTYASFLAEGIRRNRWKEKIETDSSTLINEFKIFQEEELRRRRKWQKAIGVTILGKRVEQNFPELELNIRGIDDNWPKISKQDLEEVFQILQTKDPNSALAKKVSKIFLDLCNPTKQQAKRAKAAFKAGSLHENFLGSSTLLVRGDDELVRILQEEGQKTMSKLRTAESRVRRLENLLHQHTQVNRSTIGYKFQSPSHHSHDSQNPSYQAQSPKSLEDQSRPFSIPRQRSSLNQSSDERLVYQKFFKLEAELISEKERSARFEKEIIERKLTEEKLKTEIDEVNSTKRDLLKNLEAQQREFIVERKSLATEIKRVQAQKEDLENDLDNYVNPRGNENENSSLINVGQTTCDVPLNIPGNFISDDVEREQISDKNFDLLNLEKEKEKLILRANEAEKSVAEYHEILRNLYRQILPHEEIPNKIGPLTQRLTLKQGELILELESVKKDLQAAKCNSDQTHNTLVEVRSELSEVKERLQADESKCYESQKILDESYAKFTALERELSDERLQLSSARKKIIDYEIDLESLKKKLSDEENRSSSMKDSQFTQASRIDFLEKEIEAHRSKNEAFQAQYNLICTKMEDRSSIVMDLTHRFSTQNDQLCKLLERLNYSINRGTKPMVIQRLPKPERPNPNESSELNSAIRRVLPISSVRKSVIESGKLESLNWLPNDDIETEKQKYDSFLNSAGYFDIEVFCETISKRIKDLEYTAKKYSRDARSYREKFQSAQKEAQGKIAFKNFKEGDLALFLPTRNQATGAWAAFNIGAPHYFLKEQDFHKLRSRDWLLARIHKIEDRVVDLSKSLSGPHIHISQQRSCTEASYDGDPYEDDNPFDLSDGLRWYLIDAAEEKPGAPTTPGLGKCTVASANIDATGSIRRSKKSPNSNMEGINRTLSKNLRTRRDSNNSKKSLASASSIIKSNSTSTDTTFLKSNNKTQTAEEGTDINANNSSMKLERARISSESIDKGTTSENISKSPTELGVTNSSRRSIIWDSLWSLDLSIESGKSKK</sequence>
<evidence type="ECO:0000256" key="6">
    <source>
        <dbReference type="ARBA" id="ARBA00023054"/>
    </source>
</evidence>